<sequence>MSSREIAELTGKLHTHVMRDIRSMLEDLNADQSKFGSVYIDAKGEQRPCFNLPKRETMILVSGYSVALRARIVDRWM</sequence>
<dbReference type="EMBL" id="QJRY01000008">
    <property type="protein sequence ID" value="PYB70723.1"/>
    <property type="molecule type" value="Genomic_DNA"/>
</dbReference>
<reference evidence="1 2" key="1">
    <citation type="submission" date="2018-06" db="EMBL/GenBank/DDBJ databases">
        <title>Rhizobium wuzhouense sp. nov., isolated from roots of Oryza officinalis.</title>
        <authorList>
            <person name="Yuan T."/>
        </authorList>
    </citation>
    <scope>NUCLEOTIDE SEQUENCE [LARGE SCALE GENOMIC DNA]</scope>
    <source>
        <strain evidence="1 2">W44</strain>
    </source>
</reference>
<dbReference type="InterPro" id="IPR014054">
    <property type="entry name" value="Phage_regulatory_Rha"/>
</dbReference>
<proteinExistence type="predicted"/>
<accession>A0ABX5NMY4</accession>
<evidence type="ECO:0000313" key="1">
    <source>
        <dbReference type="EMBL" id="PYB70723.1"/>
    </source>
</evidence>
<protein>
    <submittedName>
        <fullName evidence="1">Phage regulatory protein</fullName>
    </submittedName>
</protein>
<keyword evidence="2" id="KW-1185">Reference proteome</keyword>
<gene>
    <name evidence="1" type="ORF">DMY87_19830</name>
</gene>
<name>A0ABX5NMY4_9HYPH</name>
<evidence type="ECO:0000313" key="2">
    <source>
        <dbReference type="Proteomes" id="UP000247536"/>
    </source>
</evidence>
<comment type="caution">
    <text evidence="1">The sequence shown here is derived from an EMBL/GenBank/DDBJ whole genome shotgun (WGS) entry which is preliminary data.</text>
</comment>
<dbReference type="Pfam" id="PF09669">
    <property type="entry name" value="Phage_pRha"/>
    <property type="match status" value="1"/>
</dbReference>
<dbReference type="Proteomes" id="UP000247536">
    <property type="component" value="Unassembled WGS sequence"/>
</dbReference>
<organism evidence="1 2">
    <name type="scientific">Rhizobium wuzhouense</name>
    <dbReference type="NCBI Taxonomy" id="1986026"/>
    <lineage>
        <taxon>Bacteria</taxon>
        <taxon>Pseudomonadati</taxon>
        <taxon>Pseudomonadota</taxon>
        <taxon>Alphaproteobacteria</taxon>
        <taxon>Hyphomicrobiales</taxon>
        <taxon>Rhizobiaceae</taxon>
        <taxon>Rhizobium/Agrobacterium group</taxon>
        <taxon>Rhizobium</taxon>
    </lineage>
</organism>